<reference evidence="3 4" key="1">
    <citation type="submission" date="2024-01" db="EMBL/GenBank/DDBJ databases">
        <title>The complete chloroplast genome sequence of Lithospermum erythrorhizon: insights into the phylogenetic relationship among Boraginaceae species and the maternal lineages of purple gromwells.</title>
        <authorList>
            <person name="Okada T."/>
            <person name="Watanabe K."/>
        </authorList>
    </citation>
    <scope>NUCLEOTIDE SEQUENCE [LARGE SCALE GENOMIC DNA]</scope>
</reference>
<dbReference type="Pfam" id="PF13456">
    <property type="entry name" value="RVT_3"/>
    <property type="match status" value="1"/>
</dbReference>
<dbReference type="CDD" id="cd09279">
    <property type="entry name" value="RNase_HI_like"/>
    <property type="match status" value="1"/>
</dbReference>
<dbReference type="GO" id="GO:0004523">
    <property type="term" value="F:RNA-DNA hybrid ribonuclease activity"/>
    <property type="evidence" value="ECO:0007669"/>
    <property type="project" value="InterPro"/>
</dbReference>
<evidence type="ECO:0000259" key="2">
    <source>
        <dbReference type="PROSITE" id="PS50879"/>
    </source>
</evidence>
<organism evidence="3 4">
    <name type="scientific">Lithospermum erythrorhizon</name>
    <name type="common">Purple gromwell</name>
    <name type="synonym">Lithospermum officinale var. erythrorhizon</name>
    <dbReference type="NCBI Taxonomy" id="34254"/>
    <lineage>
        <taxon>Eukaryota</taxon>
        <taxon>Viridiplantae</taxon>
        <taxon>Streptophyta</taxon>
        <taxon>Embryophyta</taxon>
        <taxon>Tracheophyta</taxon>
        <taxon>Spermatophyta</taxon>
        <taxon>Magnoliopsida</taxon>
        <taxon>eudicotyledons</taxon>
        <taxon>Gunneridae</taxon>
        <taxon>Pentapetalae</taxon>
        <taxon>asterids</taxon>
        <taxon>lamiids</taxon>
        <taxon>Boraginales</taxon>
        <taxon>Boraginaceae</taxon>
        <taxon>Boraginoideae</taxon>
        <taxon>Lithospermeae</taxon>
        <taxon>Lithospermum</taxon>
    </lineage>
</organism>
<evidence type="ECO:0000256" key="1">
    <source>
        <dbReference type="SAM" id="MobiDB-lite"/>
    </source>
</evidence>
<dbReference type="PROSITE" id="PS50879">
    <property type="entry name" value="RNASE_H_1"/>
    <property type="match status" value="1"/>
</dbReference>
<evidence type="ECO:0000313" key="3">
    <source>
        <dbReference type="EMBL" id="GAA0158446.1"/>
    </source>
</evidence>
<gene>
    <name evidence="3" type="ORF">LIER_38655</name>
</gene>
<sequence length="326" mass="36891">MKTVQPGGPIPDNSPREGESHKKGTSHVDLEVVSFNEKQPERTFNMGTQLKPDHRERYEGVFAFSPEDMPGVDLEISLHKLHLDLSYKHIGRNMEVYVDDMLVKSKKISEHLANLEETLQSEQCTRKRGGSGAKAHILWVKAQALANFVIECTTRDPQEKSECVPEIPKRPQWILYVDGASNPKGSGAGILIQGPEGLQFDSLRFSFKTTNNEVEYETMVTGLLLAQSLSITRMIVQGDLKLVIEQIRGDCGIKSESLQRYHAKAASLTPKFDYLIFEHIPRQENEDADHLSRLATTYYEDIPVGVHIERMERTIHEEIRACPTRP</sequence>
<protein>
    <recommendedName>
        <fullName evidence="2">RNase H type-1 domain-containing protein</fullName>
    </recommendedName>
</protein>
<comment type="caution">
    <text evidence="3">The sequence shown here is derived from an EMBL/GenBank/DDBJ whole genome shotgun (WGS) entry which is preliminary data.</text>
</comment>
<keyword evidence="4" id="KW-1185">Reference proteome</keyword>
<dbReference type="EMBL" id="BAABME010019819">
    <property type="protein sequence ID" value="GAA0158446.1"/>
    <property type="molecule type" value="Genomic_DNA"/>
</dbReference>
<dbReference type="Gene3D" id="3.30.420.10">
    <property type="entry name" value="Ribonuclease H-like superfamily/Ribonuclease H"/>
    <property type="match status" value="1"/>
</dbReference>
<dbReference type="Proteomes" id="UP001454036">
    <property type="component" value="Unassembled WGS sequence"/>
</dbReference>
<dbReference type="InterPro" id="IPR036397">
    <property type="entry name" value="RNaseH_sf"/>
</dbReference>
<feature type="region of interest" description="Disordered" evidence="1">
    <location>
        <begin position="1"/>
        <end position="28"/>
    </location>
</feature>
<dbReference type="PANTHER" id="PTHR48475:SF1">
    <property type="entry name" value="RNASE H TYPE-1 DOMAIN-CONTAINING PROTEIN"/>
    <property type="match status" value="1"/>
</dbReference>
<proteinExistence type="predicted"/>
<evidence type="ECO:0000313" key="4">
    <source>
        <dbReference type="Proteomes" id="UP001454036"/>
    </source>
</evidence>
<name>A0AAV3Q5I9_LITER</name>
<dbReference type="PANTHER" id="PTHR48475">
    <property type="entry name" value="RIBONUCLEASE H"/>
    <property type="match status" value="1"/>
</dbReference>
<dbReference type="GO" id="GO:0003676">
    <property type="term" value="F:nucleic acid binding"/>
    <property type="evidence" value="ECO:0007669"/>
    <property type="project" value="InterPro"/>
</dbReference>
<feature type="domain" description="RNase H type-1" evidence="2">
    <location>
        <begin position="169"/>
        <end position="297"/>
    </location>
</feature>
<dbReference type="InterPro" id="IPR002156">
    <property type="entry name" value="RNaseH_domain"/>
</dbReference>
<dbReference type="InterPro" id="IPR012337">
    <property type="entry name" value="RNaseH-like_sf"/>
</dbReference>
<dbReference type="InterPro" id="IPR043128">
    <property type="entry name" value="Rev_trsase/Diguanyl_cyclase"/>
</dbReference>
<dbReference type="SUPFAM" id="SSF53098">
    <property type="entry name" value="Ribonuclease H-like"/>
    <property type="match status" value="1"/>
</dbReference>
<feature type="compositionally biased region" description="Basic and acidic residues" evidence="1">
    <location>
        <begin position="14"/>
        <end position="28"/>
    </location>
</feature>
<accession>A0AAV3Q5I9</accession>
<dbReference type="Gene3D" id="3.30.70.270">
    <property type="match status" value="1"/>
</dbReference>
<dbReference type="AlphaFoldDB" id="A0AAV3Q5I9"/>